<evidence type="ECO:0000313" key="1">
    <source>
        <dbReference type="EMBL" id="KUG20716.1"/>
    </source>
</evidence>
<accession>A0A0W8FIJ0</accession>
<proteinExistence type="predicted"/>
<dbReference type="AlphaFoldDB" id="A0A0W8FIJ0"/>
<protein>
    <submittedName>
        <fullName evidence="1">Uncharacterized protein</fullName>
    </submittedName>
</protein>
<reference evidence="1" key="1">
    <citation type="journal article" date="2015" name="Proc. Natl. Acad. Sci. U.S.A.">
        <title>Networks of energetic and metabolic interactions define dynamics in microbial communities.</title>
        <authorList>
            <person name="Embree M."/>
            <person name="Liu J.K."/>
            <person name="Al-Bassam M.M."/>
            <person name="Zengler K."/>
        </authorList>
    </citation>
    <scope>NUCLEOTIDE SEQUENCE</scope>
</reference>
<sequence>MPRIAGSASLPGASAVRIAVTGSICCGTMVVSSSILHP</sequence>
<comment type="caution">
    <text evidence="1">The sequence shown here is derived from an EMBL/GenBank/DDBJ whole genome shotgun (WGS) entry which is preliminary data.</text>
</comment>
<dbReference type="EMBL" id="LNQE01001150">
    <property type="protein sequence ID" value="KUG20716.1"/>
    <property type="molecule type" value="Genomic_DNA"/>
</dbReference>
<gene>
    <name evidence="1" type="ORF">ASZ90_009547</name>
</gene>
<name>A0A0W8FIJ0_9ZZZZ</name>
<organism evidence="1">
    <name type="scientific">hydrocarbon metagenome</name>
    <dbReference type="NCBI Taxonomy" id="938273"/>
    <lineage>
        <taxon>unclassified sequences</taxon>
        <taxon>metagenomes</taxon>
        <taxon>ecological metagenomes</taxon>
    </lineage>
</organism>